<proteinExistence type="inferred from homology"/>
<dbReference type="Pfam" id="PF07992">
    <property type="entry name" value="Pyr_redox_2"/>
    <property type="match status" value="1"/>
</dbReference>
<dbReference type="PRINTS" id="PR00368">
    <property type="entry name" value="FADPNR"/>
</dbReference>
<dbReference type="InterPro" id="IPR023753">
    <property type="entry name" value="FAD/NAD-binding_dom"/>
</dbReference>
<keyword evidence="8" id="KW-1185">Reference proteome</keyword>
<evidence type="ECO:0000313" key="8">
    <source>
        <dbReference type="Proteomes" id="UP000324324"/>
    </source>
</evidence>
<sequence length="404" mass="42721">MNKQVVIVGAGFAGMYAALAAARLRDRHGVAPDAIEIVVVAPEAAITLRPRLYESAPARMAAPLDALFDTVGVRFIAGWADTIDTAAGRVALRDGEGRYSEIRYDRMVLAAGSRLAMPALPGLSRFAFSVDQREDAVALERHLSALAERPWSTARNTVVVAGGGFTGIETAAEMPARLRAALGDDSEVHVIVVEQADAIGPDLGPGPRPVIEQALDALGVQRRLGVAVTAVDAHGITLSDGKRIDAATVIWTGGVTATPLTQQIPAERDRAGRLLVDRDLRVPGVPSVFVAGDAASALTDEAGHRTLMSCQHAMPLGRVAGNNAMADLLGVPATPYAQPRYVTCLDLGPWGAVLTQGWQRDVQLAGAEAKALKRQINRQWIYPPPAHRGTAFEMAEPGYHPKAG</sequence>
<dbReference type="GO" id="GO:0003954">
    <property type="term" value="F:NADH dehydrogenase activity"/>
    <property type="evidence" value="ECO:0007669"/>
    <property type="project" value="InterPro"/>
</dbReference>
<feature type="domain" description="FAD/NAD(P)-binding" evidence="6">
    <location>
        <begin position="3"/>
        <end position="314"/>
    </location>
</feature>
<dbReference type="PANTHER" id="PTHR43706">
    <property type="entry name" value="NADH DEHYDROGENASE"/>
    <property type="match status" value="1"/>
</dbReference>
<protein>
    <submittedName>
        <fullName evidence="7">NAD(P)/FAD-dependent oxidoreductase</fullName>
    </submittedName>
</protein>
<gene>
    <name evidence="7" type="ORF">F1599_17910</name>
</gene>
<keyword evidence="5" id="KW-0520">NAD</keyword>
<evidence type="ECO:0000256" key="4">
    <source>
        <dbReference type="ARBA" id="ARBA00023002"/>
    </source>
</evidence>
<dbReference type="AlphaFoldDB" id="A0A5M8AH28"/>
<evidence type="ECO:0000256" key="3">
    <source>
        <dbReference type="ARBA" id="ARBA00022827"/>
    </source>
</evidence>
<evidence type="ECO:0000259" key="6">
    <source>
        <dbReference type="Pfam" id="PF07992"/>
    </source>
</evidence>
<evidence type="ECO:0000256" key="5">
    <source>
        <dbReference type="ARBA" id="ARBA00023027"/>
    </source>
</evidence>
<reference evidence="7 8" key="1">
    <citation type="submission" date="2019-09" db="EMBL/GenBank/DDBJ databases">
        <title>Isolation of a novel species in the genus Cupriavidus from patients with sepsis using whole genome sequencing.</title>
        <authorList>
            <person name="Kweon O.J."/>
            <person name="Lee M.-K."/>
        </authorList>
    </citation>
    <scope>NUCLEOTIDE SEQUENCE [LARGE SCALE GENOMIC DNA]</scope>
    <source>
        <strain evidence="7 8">MKL-01</strain>
    </source>
</reference>
<keyword evidence="4" id="KW-0560">Oxidoreductase</keyword>
<comment type="similarity">
    <text evidence="1">Belongs to the NADH dehydrogenase family.</text>
</comment>
<dbReference type="Gene3D" id="3.50.50.100">
    <property type="match status" value="1"/>
</dbReference>
<name>A0A5M8AH28_9BURK</name>
<evidence type="ECO:0000256" key="1">
    <source>
        <dbReference type="ARBA" id="ARBA00005272"/>
    </source>
</evidence>
<dbReference type="EMBL" id="VWRN01000046">
    <property type="protein sequence ID" value="KAA6120184.1"/>
    <property type="molecule type" value="Genomic_DNA"/>
</dbReference>
<dbReference type="Proteomes" id="UP000324324">
    <property type="component" value="Unassembled WGS sequence"/>
</dbReference>
<evidence type="ECO:0000313" key="7">
    <source>
        <dbReference type="EMBL" id="KAA6120184.1"/>
    </source>
</evidence>
<accession>A0A5M8AH28</accession>
<dbReference type="RefSeq" id="WP_150084006.1">
    <property type="nucleotide sequence ID" value="NZ_VWRN01000046.1"/>
</dbReference>
<keyword evidence="2" id="KW-0285">Flavoprotein</keyword>
<dbReference type="InterPro" id="IPR045024">
    <property type="entry name" value="NDH-2"/>
</dbReference>
<dbReference type="PANTHER" id="PTHR43706:SF45">
    <property type="entry name" value="NADH DEHYDROGENASE-LIKE PROTEIN RV1812C"/>
    <property type="match status" value="1"/>
</dbReference>
<organism evidence="7 8">
    <name type="scientific">Cupriavidus cauae</name>
    <dbReference type="NCBI Taxonomy" id="2608999"/>
    <lineage>
        <taxon>Bacteria</taxon>
        <taxon>Pseudomonadati</taxon>
        <taxon>Pseudomonadota</taxon>
        <taxon>Betaproteobacteria</taxon>
        <taxon>Burkholderiales</taxon>
        <taxon>Burkholderiaceae</taxon>
        <taxon>Cupriavidus</taxon>
    </lineage>
</organism>
<keyword evidence="3" id="KW-0274">FAD</keyword>
<dbReference type="InterPro" id="IPR036188">
    <property type="entry name" value="FAD/NAD-bd_sf"/>
</dbReference>
<dbReference type="SUPFAM" id="SSF51905">
    <property type="entry name" value="FAD/NAD(P)-binding domain"/>
    <property type="match status" value="1"/>
</dbReference>
<evidence type="ECO:0000256" key="2">
    <source>
        <dbReference type="ARBA" id="ARBA00022630"/>
    </source>
</evidence>
<comment type="caution">
    <text evidence="7">The sequence shown here is derived from an EMBL/GenBank/DDBJ whole genome shotgun (WGS) entry which is preliminary data.</text>
</comment>
<dbReference type="PRINTS" id="PR00469">
    <property type="entry name" value="PNDRDTASEII"/>
</dbReference>